<feature type="transmembrane region" description="Helical" evidence="2">
    <location>
        <begin position="63"/>
        <end position="83"/>
    </location>
</feature>
<feature type="transmembrane region" description="Helical" evidence="2">
    <location>
        <begin position="159"/>
        <end position="176"/>
    </location>
</feature>
<feature type="transmembrane region" description="Helical" evidence="2">
    <location>
        <begin position="476"/>
        <end position="495"/>
    </location>
</feature>
<protein>
    <submittedName>
        <fullName evidence="3">Uncharacterized protein</fullName>
    </submittedName>
</protein>
<dbReference type="EMBL" id="OU892287">
    <property type="protein sequence ID" value="CAG9761865.1"/>
    <property type="molecule type" value="Genomic_DNA"/>
</dbReference>
<feature type="transmembrane region" description="Helical" evidence="2">
    <location>
        <begin position="591"/>
        <end position="613"/>
    </location>
</feature>
<feature type="transmembrane region" description="Helical" evidence="2">
    <location>
        <begin position="182"/>
        <end position="199"/>
    </location>
</feature>
<dbReference type="InterPro" id="IPR050327">
    <property type="entry name" value="Proton-linked_MCT"/>
</dbReference>
<accession>A0A9N9MF35</accession>
<feature type="transmembrane region" description="Helical" evidence="2">
    <location>
        <begin position="528"/>
        <end position="546"/>
    </location>
</feature>
<feature type="transmembrane region" description="Helical" evidence="2">
    <location>
        <begin position="502"/>
        <end position="522"/>
    </location>
</feature>
<dbReference type="PANTHER" id="PTHR11360">
    <property type="entry name" value="MONOCARBOXYLATE TRANSPORTER"/>
    <property type="match status" value="1"/>
</dbReference>
<dbReference type="InterPro" id="IPR036259">
    <property type="entry name" value="MFS_trans_sf"/>
</dbReference>
<gene>
    <name evidence="3" type="ORF">CEUTPL_LOCUS2558</name>
</gene>
<evidence type="ECO:0000256" key="2">
    <source>
        <dbReference type="SAM" id="Phobius"/>
    </source>
</evidence>
<evidence type="ECO:0000313" key="3">
    <source>
        <dbReference type="EMBL" id="CAG9761865.1"/>
    </source>
</evidence>
<evidence type="ECO:0000313" key="4">
    <source>
        <dbReference type="Proteomes" id="UP001152799"/>
    </source>
</evidence>
<organism evidence="3 4">
    <name type="scientific">Ceutorhynchus assimilis</name>
    <name type="common">cabbage seed weevil</name>
    <dbReference type="NCBI Taxonomy" id="467358"/>
    <lineage>
        <taxon>Eukaryota</taxon>
        <taxon>Metazoa</taxon>
        <taxon>Ecdysozoa</taxon>
        <taxon>Arthropoda</taxon>
        <taxon>Hexapoda</taxon>
        <taxon>Insecta</taxon>
        <taxon>Pterygota</taxon>
        <taxon>Neoptera</taxon>
        <taxon>Endopterygota</taxon>
        <taxon>Coleoptera</taxon>
        <taxon>Polyphaga</taxon>
        <taxon>Cucujiformia</taxon>
        <taxon>Curculionidae</taxon>
        <taxon>Ceutorhynchinae</taxon>
        <taxon>Ceutorhynchus</taxon>
    </lineage>
</organism>
<feature type="region of interest" description="Disordered" evidence="1">
    <location>
        <begin position="233"/>
        <end position="253"/>
    </location>
</feature>
<sequence length="636" mass="73864">MNKNITISDLNVEIQGNGNGIRKYLGAKIGICVIEFLLASVFYCYGIILSEYVILGTHKYGDGLWTSILFICSWSFTDPIARFISEYFEDRKNILLKYLMGFSSAILFIAVMIPGNIIAYMIFGGLLSNLVSNQLNFFAIDKLDMDSKVFEAFRQISRALSLFIMPQIICLLITYYEVNQVKLIFGAVLFNIIPAALIIKTGEETRNNDYDTEMSRYQTIGRFSHQMQEMKSFTKENDDNLSESSSTSSKEEPVFEINPKYIRVDNGIENEASEHIINDLSVPTMHLSPVNVQSYFLNFGVSILPGIPEEDEEIDDINYINPKRLSVISSKLEELNIQDQIRRESIKEVFSINEVHKPERINTIEYIPNFKEEKSRMSVLDELKNFQRSSHCFHCSPYRKYIWTRRLRMVKDFFNDNFLRPLYHALKNLYFYPALSTKITTNLVSTLYITLAPFMAMENSWKQKMLIFSTENVTFLLTYVAFAWCFFLVGLPLVFKLNQNKIRMVFAFGLVVSGTSLWFLSAKLSNDVITISSLLFGFGYGIITYTEKQVFKTSIGMRPWYLVRGPLEVLSAVFILIIYHVIYLNKVNLNWLLFLAAMSYYFNAVLWLCMPFFKYFISIVKRIIFDERSQQEEFFH</sequence>
<dbReference type="PANTHER" id="PTHR11360:SF284">
    <property type="entry name" value="EG:103B4.3 PROTEIN-RELATED"/>
    <property type="match status" value="1"/>
</dbReference>
<keyword evidence="2" id="KW-0472">Membrane</keyword>
<feature type="transmembrane region" description="Helical" evidence="2">
    <location>
        <begin position="29"/>
        <end position="48"/>
    </location>
</feature>
<keyword evidence="2" id="KW-1133">Transmembrane helix</keyword>
<feature type="transmembrane region" description="Helical" evidence="2">
    <location>
        <begin position="429"/>
        <end position="456"/>
    </location>
</feature>
<dbReference type="OrthoDB" id="410267at2759"/>
<name>A0A9N9MF35_9CUCU</name>
<dbReference type="GO" id="GO:0008028">
    <property type="term" value="F:monocarboxylic acid transmembrane transporter activity"/>
    <property type="evidence" value="ECO:0007669"/>
    <property type="project" value="TreeGrafter"/>
</dbReference>
<feature type="transmembrane region" description="Helical" evidence="2">
    <location>
        <begin position="567"/>
        <end position="585"/>
    </location>
</feature>
<proteinExistence type="predicted"/>
<feature type="transmembrane region" description="Helical" evidence="2">
    <location>
        <begin position="119"/>
        <end position="138"/>
    </location>
</feature>
<feature type="transmembrane region" description="Helical" evidence="2">
    <location>
        <begin position="95"/>
        <end position="113"/>
    </location>
</feature>
<keyword evidence="4" id="KW-1185">Reference proteome</keyword>
<keyword evidence="2" id="KW-0812">Transmembrane</keyword>
<reference evidence="3" key="1">
    <citation type="submission" date="2022-01" db="EMBL/GenBank/DDBJ databases">
        <authorList>
            <person name="King R."/>
        </authorList>
    </citation>
    <scope>NUCLEOTIDE SEQUENCE</scope>
</reference>
<dbReference type="Proteomes" id="UP001152799">
    <property type="component" value="Chromosome 11"/>
</dbReference>
<evidence type="ECO:0000256" key="1">
    <source>
        <dbReference type="SAM" id="MobiDB-lite"/>
    </source>
</evidence>
<dbReference type="SUPFAM" id="SSF103473">
    <property type="entry name" value="MFS general substrate transporter"/>
    <property type="match status" value="1"/>
</dbReference>
<dbReference type="AlphaFoldDB" id="A0A9N9MF35"/>